<protein>
    <recommendedName>
        <fullName evidence="4">acyl-CoA oxidase</fullName>
        <ecNumber evidence="4">1.3.3.6</ecNumber>
    </recommendedName>
</protein>
<evidence type="ECO:0000256" key="2">
    <source>
        <dbReference type="ARBA" id="ARBA00004275"/>
    </source>
</evidence>
<evidence type="ECO:0000256" key="4">
    <source>
        <dbReference type="ARBA" id="ARBA00012870"/>
    </source>
</evidence>
<dbReference type="Pfam" id="PF22924">
    <property type="entry name" value="ACOX_C_alpha1"/>
    <property type="match status" value="1"/>
</dbReference>
<dbReference type="EMBL" id="CAJPEX010000140">
    <property type="protein sequence ID" value="CAG0913686.1"/>
    <property type="molecule type" value="Genomic_DNA"/>
</dbReference>
<dbReference type="SUPFAM" id="SSF56645">
    <property type="entry name" value="Acyl-CoA dehydrogenase NM domain-like"/>
    <property type="match status" value="1"/>
</dbReference>
<accession>A0A7R9G8Y0</accession>
<feature type="domain" description="Acyl-CoA oxidase/dehydrogenase middle" evidence="12">
    <location>
        <begin position="175"/>
        <end position="285"/>
    </location>
</feature>
<dbReference type="PANTHER" id="PTHR10909">
    <property type="entry name" value="ELECTRON TRANSPORT OXIDOREDUCTASE"/>
    <property type="match status" value="1"/>
</dbReference>
<evidence type="ECO:0000313" key="14">
    <source>
        <dbReference type="EMBL" id="CAD7273534.1"/>
    </source>
</evidence>
<dbReference type="FunFam" id="2.40.110.10:FF:000005">
    <property type="entry name" value="Acyl-coenzyme A oxidase"/>
    <property type="match status" value="1"/>
</dbReference>
<sequence length="662" mass="72041">MMLATNLLLRGAKPRAVARWARVTAAASSATIHASPSAPWCRRWGSTRAAALDSAVLKRLLDANNWESRDALRDLLATGAMVPRYNIPLAEERDLALRRLQIVCDAGFISVKDFVRNPLQIFAAHELCAVVDPSMATKMTVQFNLFGGTVLKLGTKAKHHDRLLDAIDSLDAVGCFGLTELGFGNNAVEMETVARLDMSRREFCLSSTTPLSWKYWITNGAVHAQWAVVFAQLEMPDGQRHGIHGFLVRIRDDSMCVLPGIRVEDMGLKMGLNGVDNAKLHFKDVRVPLDALLDRYSRIDDQGRFESDINGIRKRFLAVADQLLSGRLCIASMSIGAAKAALTIAVKYASTRLTAGPSGKSDTPILNYQVQQLALMPLLARTYALNFGLNAVQERWANQAADGSEHAEVVRLCCVLKPLASWHVERVASVCRERCGGQGYLSCNKFGNYIGLAHAAMTAEGDNCVLMTKAAKEQLSAFRGSDAWASAMRGEVKNASTLYALLAKREHDCFVELGSKTKAAGQNVYDMWVKHEAALVQDASTCFGERVCADAFVRVLDELQASRGPDDPSLAALRAIYLLFLASIAKRDLAKHLMAGNVSLEQARDLVGLEADLCRGMAEMAVPLVDAFATSQAMLSAPIAADWTAFNQADNQGEVAASPLQL</sequence>
<dbReference type="InterPro" id="IPR055060">
    <property type="entry name" value="ACOX_C_alpha1"/>
</dbReference>
<feature type="domain" description="Acyl-CoA oxidase C-alpha1" evidence="13">
    <location>
        <begin position="323"/>
        <end position="472"/>
    </location>
</feature>
<dbReference type="GO" id="GO:0071949">
    <property type="term" value="F:FAD binding"/>
    <property type="evidence" value="ECO:0007669"/>
    <property type="project" value="InterPro"/>
</dbReference>
<evidence type="ECO:0000256" key="7">
    <source>
        <dbReference type="ARBA" id="ARBA00022832"/>
    </source>
</evidence>
<feature type="domain" description="Acyl-CoA oxidase C-terminal" evidence="11">
    <location>
        <begin position="510"/>
        <end position="640"/>
    </location>
</feature>
<evidence type="ECO:0000259" key="13">
    <source>
        <dbReference type="Pfam" id="PF22924"/>
    </source>
</evidence>
<comment type="subcellular location">
    <subcellularLocation>
        <location evidence="2">Peroxisome</location>
    </subcellularLocation>
</comment>
<evidence type="ECO:0000256" key="10">
    <source>
        <dbReference type="ARBA" id="ARBA00023140"/>
    </source>
</evidence>
<comment type="similarity">
    <text evidence="3">Belongs to the acyl-CoA oxidase family.</text>
</comment>
<keyword evidence="7" id="KW-0276">Fatty acid metabolism</keyword>
<dbReference type="InterPro" id="IPR036250">
    <property type="entry name" value="AcylCo_DH-like_C"/>
</dbReference>
<keyword evidence="8" id="KW-0560">Oxidoreductase</keyword>
<evidence type="ECO:0000256" key="3">
    <source>
        <dbReference type="ARBA" id="ARBA00006288"/>
    </source>
</evidence>
<keyword evidence="15" id="KW-1185">Reference proteome</keyword>
<proteinExistence type="inferred from homology"/>
<dbReference type="GO" id="GO:0005777">
    <property type="term" value="C:peroxisome"/>
    <property type="evidence" value="ECO:0007669"/>
    <property type="project" value="UniProtKB-SubCell"/>
</dbReference>
<dbReference type="EMBL" id="OA882177">
    <property type="protein sequence ID" value="CAD7273534.1"/>
    <property type="molecule type" value="Genomic_DNA"/>
</dbReference>
<dbReference type="Gene3D" id="1.20.140.10">
    <property type="entry name" value="Butyryl-CoA Dehydrogenase, subunit A, domain 3"/>
    <property type="match status" value="2"/>
</dbReference>
<comment type="cofactor">
    <cofactor evidence="1">
        <name>FAD</name>
        <dbReference type="ChEBI" id="CHEBI:57692"/>
    </cofactor>
</comment>
<gene>
    <name evidence="14" type="ORF">NMOB1V02_LOCUS1415</name>
</gene>
<evidence type="ECO:0000313" key="15">
    <source>
        <dbReference type="Proteomes" id="UP000678499"/>
    </source>
</evidence>
<dbReference type="AlphaFoldDB" id="A0A7R9G8Y0"/>
<dbReference type="Pfam" id="PF01756">
    <property type="entry name" value="ACOX"/>
    <property type="match status" value="1"/>
</dbReference>
<evidence type="ECO:0000256" key="1">
    <source>
        <dbReference type="ARBA" id="ARBA00001974"/>
    </source>
</evidence>
<dbReference type="Pfam" id="PF02770">
    <property type="entry name" value="Acyl-CoA_dh_M"/>
    <property type="match status" value="1"/>
</dbReference>
<evidence type="ECO:0000256" key="6">
    <source>
        <dbReference type="ARBA" id="ARBA00022827"/>
    </source>
</evidence>
<dbReference type="EC" id="1.3.3.6" evidence="4"/>
<dbReference type="PANTHER" id="PTHR10909:SF382">
    <property type="entry name" value="ACYL-COENZYME A OXIDASE"/>
    <property type="match status" value="1"/>
</dbReference>
<evidence type="ECO:0000256" key="8">
    <source>
        <dbReference type="ARBA" id="ARBA00023002"/>
    </source>
</evidence>
<dbReference type="InterPro" id="IPR002655">
    <property type="entry name" value="Acyl-CoA_oxidase_C"/>
</dbReference>
<dbReference type="SUPFAM" id="SSF47203">
    <property type="entry name" value="Acyl-CoA dehydrogenase C-terminal domain-like"/>
    <property type="match status" value="2"/>
</dbReference>
<evidence type="ECO:0000256" key="9">
    <source>
        <dbReference type="ARBA" id="ARBA00023098"/>
    </source>
</evidence>
<dbReference type="Gene3D" id="2.40.110.10">
    <property type="entry name" value="Butyryl-CoA Dehydrogenase, subunit A, domain 2"/>
    <property type="match status" value="1"/>
</dbReference>
<dbReference type="GO" id="GO:0055088">
    <property type="term" value="P:lipid homeostasis"/>
    <property type="evidence" value="ECO:0007669"/>
    <property type="project" value="TreeGrafter"/>
</dbReference>
<reference evidence="14" key="1">
    <citation type="submission" date="2020-11" db="EMBL/GenBank/DDBJ databases">
        <authorList>
            <person name="Tran Van P."/>
        </authorList>
    </citation>
    <scope>NUCLEOTIDE SEQUENCE</scope>
</reference>
<dbReference type="InterPro" id="IPR012258">
    <property type="entry name" value="Acyl-CoA_oxidase"/>
</dbReference>
<dbReference type="GO" id="GO:0005504">
    <property type="term" value="F:fatty acid binding"/>
    <property type="evidence" value="ECO:0007669"/>
    <property type="project" value="TreeGrafter"/>
</dbReference>
<evidence type="ECO:0000259" key="12">
    <source>
        <dbReference type="Pfam" id="PF02770"/>
    </source>
</evidence>
<dbReference type="Proteomes" id="UP000678499">
    <property type="component" value="Unassembled WGS sequence"/>
</dbReference>
<dbReference type="InterPro" id="IPR009100">
    <property type="entry name" value="AcylCoA_DH/oxidase_NM_dom_sf"/>
</dbReference>
<keyword evidence="9" id="KW-0443">Lipid metabolism</keyword>
<keyword evidence="5" id="KW-0285">Flavoprotein</keyword>
<name>A0A7R9G8Y0_9CRUS</name>
<keyword evidence="6" id="KW-0274">FAD</keyword>
<dbReference type="InterPro" id="IPR006091">
    <property type="entry name" value="Acyl-CoA_Oxase/DH_mid-dom"/>
</dbReference>
<dbReference type="GO" id="GO:0033540">
    <property type="term" value="P:fatty acid beta-oxidation using acyl-CoA oxidase"/>
    <property type="evidence" value="ECO:0007669"/>
    <property type="project" value="TreeGrafter"/>
</dbReference>
<organism evidence="14">
    <name type="scientific">Notodromas monacha</name>
    <dbReference type="NCBI Taxonomy" id="399045"/>
    <lineage>
        <taxon>Eukaryota</taxon>
        <taxon>Metazoa</taxon>
        <taxon>Ecdysozoa</taxon>
        <taxon>Arthropoda</taxon>
        <taxon>Crustacea</taxon>
        <taxon>Oligostraca</taxon>
        <taxon>Ostracoda</taxon>
        <taxon>Podocopa</taxon>
        <taxon>Podocopida</taxon>
        <taxon>Cypridocopina</taxon>
        <taxon>Cypridoidea</taxon>
        <taxon>Cyprididae</taxon>
        <taxon>Notodromas</taxon>
    </lineage>
</organism>
<evidence type="ECO:0000256" key="5">
    <source>
        <dbReference type="ARBA" id="ARBA00022630"/>
    </source>
</evidence>
<dbReference type="GO" id="GO:0003997">
    <property type="term" value="F:acyl-CoA oxidase activity"/>
    <property type="evidence" value="ECO:0007669"/>
    <property type="project" value="UniProtKB-EC"/>
</dbReference>
<dbReference type="InterPro" id="IPR046373">
    <property type="entry name" value="Acyl-CoA_Oxase/DH_mid-dom_sf"/>
</dbReference>
<keyword evidence="10" id="KW-0576">Peroxisome</keyword>
<dbReference type="OrthoDB" id="538336at2759"/>
<evidence type="ECO:0000259" key="11">
    <source>
        <dbReference type="Pfam" id="PF01756"/>
    </source>
</evidence>
<dbReference type="FunFam" id="1.20.140.10:FF:000010">
    <property type="entry name" value="Acyl-coenzyme A oxidase"/>
    <property type="match status" value="1"/>
</dbReference>